<evidence type="ECO:0000256" key="1">
    <source>
        <dbReference type="SAM" id="MobiDB-lite"/>
    </source>
</evidence>
<dbReference type="OrthoDB" id="2442898at2759"/>
<feature type="domain" description="DUF659" evidence="2">
    <location>
        <begin position="78"/>
        <end position="232"/>
    </location>
</feature>
<dbReference type="Gramene" id="GBG92069">
    <property type="protein sequence ID" value="GBG92069"/>
    <property type="gene ID" value="CBR_g54324"/>
</dbReference>
<dbReference type="InterPro" id="IPR007021">
    <property type="entry name" value="DUF659"/>
</dbReference>
<evidence type="ECO:0000259" key="2">
    <source>
        <dbReference type="Pfam" id="PF04937"/>
    </source>
</evidence>
<dbReference type="PANTHER" id="PTHR32166">
    <property type="entry name" value="OSJNBA0013A04.12 PROTEIN"/>
    <property type="match status" value="1"/>
</dbReference>
<dbReference type="Pfam" id="PF04937">
    <property type="entry name" value="DUF659"/>
    <property type="match status" value="1"/>
</dbReference>
<protein>
    <recommendedName>
        <fullName evidence="2">DUF659 domain-containing protein</fullName>
    </recommendedName>
</protein>
<reference evidence="3 4" key="1">
    <citation type="journal article" date="2018" name="Cell">
        <title>The Chara Genome: Secondary Complexity and Implications for Plant Terrestrialization.</title>
        <authorList>
            <person name="Nishiyama T."/>
            <person name="Sakayama H."/>
            <person name="Vries J.D."/>
            <person name="Buschmann H."/>
            <person name="Saint-Marcoux D."/>
            <person name="Ullrich K.K."/>
            <person name="Haas F.B."/>
            <person name="Vanderstraeten L."/>
            <person name="Becker D."/>
            <person name="Lang D."/>
            <person name="Vosolsobe S."/>
            <person name="Rombauts S."/>
            <person name="Wilhelmsson P.K.I."/>
            <person name="Janitza P."/>
            <person name="Kern R."/>
            <person name="Heyl A."/>
            <person name="Rumpler F."/>
            <person name="Villalobos L.I.A.C."/>
            <person name="Clay J.M."/>
            <person name="Skokan R."/>
            <person name="Toyoda A."/>
            <person name="Suzuki Y."/>
            <person name="Kagoshima H."/>
            <person name="Schijlen E."/>
            <person name="Tajeshwar N."/>
            <person name="Catarino B."/>
            <person name="Hetherington A.J."/>
            <person name="Saltykova A."/>
            <person name="Bonnot C."/>
            <person name="Breuninger H."/>
            <person name="Symeonidi A."/>
            <person name="Radhakrishnan G.V."/>
            <person name="Van Nieuwerburgh F."/>
            <person name="Deforce D."/>
            <person name="Chang C."/>
            <person name="Karol K.G."/>
            <person name="Hedrich R."/>
            <person name="Ulvskov P."/>
            <person name="Glockner G."/>
            <person name="Delwiche C.F."/>
            <person name="Petrasek J."/>
            <person name="Van de Peer Y."/>
            <person name="Friml J."/>
            <person name="Beilby M."/>
            <person name="Dolan L."/>
            <person name="Kohara Y."/>
            <person name="Sugano S."/>
            <person name="Fujiyama A."/>
            <person name="Delaux P.-M."/>
            <person name="Quint M."/>
            <person name="TheiBen G."/>
            <person name="Hagemann M."/>
            <person name="Harholt J."/>
            <person name="Dunand C."/>
            <person name="Zachgo S."/>
            <person name="Langdale J."/>
            <person name="Maumus F."/>
            <person name="Straeten D.V.D."/>
            <person name="Gould S.B."/>
            <person name="Rensing S.A."/>
        </authorList>
    </citation>
    <scope>NUCLEOTIDE SEQUENCE [LARGE SCALE GENOMIC DNA]</scope>
    <source>
        <strain evidence="3 4">S276</strain>
    </source>
</reference>
<dbReference type="SUPFAM" id="SSF53098">
    <property type="entry name" value="Ribonuclease H-like"/>
    <property type="match status" value="1"/>
</dbReference>
<evidence type="ECO:0000313" key="4">
    <source>
        <dbReference type="Proteomes" id="UP000265515"/>
    </source>
</evidence>
<dbReference type="PANTHER" id="PTHR32166:SF123">
    <property type="entry name" value="BED-TYPE DOMAIN-CONTAINING PROTEIN"/>
    <property type="match status" value="1"/>
</dbReference>
<dbReference type="InterPro" id="IPR012337">
    <property type="entry name" value="RNaseH-like_sf"/>
</dbReference>
<dbReference type="AlphaFoldDB" id="A0A388MC81"/>
<feature type="region of interest" description="Disordered" evidence="1">
    <location>
        <begin position="340"/>
        <end position="381"/>
    </location>
</feature>
<organism evidence="3 4">
    <name type="scientific">Chara braunii</name>
    <name type="common">Braun's stonewort</name>
    <dbReference type="NCBI Taxonomy" id="69332"/>
    <lineage>
        <taxon>Eukaryota</taxon>
        <taxon>Viridiplantae</taxon>
        <taxon>Streptophyta</taxon>
        <taxon>Charophyceae</taxon>
        <taxon>Charales</taxon>
        <taxon>Characeae</taxon>
        <taxon>Chara</taxon>
    </lineage>
</organism>
<evidence type="ECO:0000313" key="3">
    <source>
        <dbReference type="EMBL" id="GBG92069.1"/>
    </source>
</evidence>
<keyword evidence="4" id="KW-1185">Reference proteome</keyword>
<dbReference type="Proteomes" id="UP000265515">
    <property type="component" value="Unassembled WGS sequence"/>
</dbReference>
<dbReference type="EMBL" id="BFEA01000995">
    <property type="protein sequence ID" value="GBG92069.1"/>
    <property type="molecule type" value="Genomic_DNA"/>
</dbReference>
<name>A0A388MC81_CHABU</name>
<accession>A0A388MC81</accession>
<comment type="caution">
    <text evidence="3">The sequence shown here is derived from an EMBL/GenBank/DDBJ whole genome shotgun (WGS) entry which is preliminary data.</text>
</comment>
<proteinExistence type="predicted"/>
<gene>
    <name evidence="3" type="ORF">CBR_g54324</name>
</gene>
<sequence>MLGTSAQGSIAGQKSGNLTQTSIKRWATNDSQQRLNVAWGMHLFRHGAPFNYVRTKETQELNDLYLELGEKRQRVKMPSLEVIRTVLLDIIYKKVLEDMHPLKAKWDNTGCNLLTDGCTDRRYRPVMNFIGAGESGAILLKVVDVSKKKKTAIALAMMWEQMIRDIGVHRVNVICTDNAEVNKQAARILRRRTDRDISSILWISCATHFLNLLMKDVCELDWVKEVVQRMKMMLLNIKKKKSTGSLAGYLDMWAAFFNDVEAPTPNDPVASPRVVTPADLSDDKVAGRTNLAKTPRARVLWPHVVDGSSSSDNSDDGEDLIWRGKGNNKKVFEVVDGGKGKLQMDVDDEEQDTEESEEDYENFPLRSPRASDISSDDNELDDDLTRNVERVYLDSDLEFLRPRGMNLNACVEVDKDFDDDADRARAQSLAHRDHALVEQRIREETAKRSVAPLRGG</sequence>
<feature type="compositionally biased region" description="Acidic residues" evidence="1">
    <location>
        <begin position="345"/>
        <end position="361"/>
    </location>
</feature>